<dbReference type="PATRIC" id="fig|1401659.3.peg.2380"/>
<evidence type="ECO:0000313" key="1">
    <source>
        <dbReference type="EMBL" id="AHB70768.1"/>
    </source>
</evidence>
<dbReference type="Proteomes" id="UP000018545">
    <property type="component" value="Chromosome"/>
</dbReference>
<dbReference type="AlphaFoldDB" id="V5U068"/>
<dbReference type="EMBL" id="CP006731">
    <property type="protein sequence ID" value="AHB70768.1"/>
    <property type="molecule type" value="Genomic_DNA"/>
</dbReference>
<dbReference type="HOGENOM" id="CLU_3342736_0_0_6"/>
<proteinExistence type="predicted"/>
<evidence type="ECO:0000313" key="2">
    <source>
        <dbReference type="Proteomes" id="UP000018545"/>
    </source>
</evidence>
<name>V5U068_9ENTR</name>
<gene>
    <name evidence="1" type="ORF">P262_03374</name>
</gene>
<accession>V5U068</accession>
<sequence length="37" mass="4489">MLSVRSDDRHEKNLKERESPNYIDPISLLFKRQLNVF</sequence>
<dbReference type="KEGG" id="csi:P262_03374"/>
<protein>
    <submittedName>
        <fullName evidence="1">Uncharacterized protein</fullName>
    </submittedName>
</protein>
<reference evidence="1 2" key="1">
    <citation type="journal article" date="2014" name="Genome Announc.">
        <title>Complete Genome Sequence of Cronobacter sakazakii Strain CMCC 45402.</title>
        <authorList>
            <person name="Zhao Z."/>
            <person name="Wang L."/>
            <person name="Wang B."/>
            <person name="Liang H."/>
            <person name="Ye Q."/>
            <person name="Zeng M."/>
        </authorList>
    </citation>
    <scope>NUCLEOTIDE SEQUENCE [LARGE SCALE GENOMIC DNA]</scope>
    <source>
        <strain evidence="2">45402</strain>
    </source>
</reference>
<organism evidence="1 2">
    <name type="scientific">Cronobacter malonaticus</name>
    <dbReference type="NCBI Taxonomy" id="413503"/>
    <lineage>
        <taxon>Bacteria</taxon>
        <taxon>Pseudomonadati</taxon>
        <taxon>Pseudomonadota</taxon>
        <taxon>Gammaproteobacteria</taxon>
        <taxon>Enterobacterales</taxon>
        <taxon>Enterobacteriaceae</taxon>
        <taxon>Cronobacter</taxon>
    </lineage>
</organism>